<dbReference type="SUPFAM" id="SSF52402">
    <property type="entry name" value="Adenine nucleotide alpha hydrolases-like"/>
    <property type="match status" value="1"/>
</dbReference>
<dbReference type="InterPro" id="IPR014729">
    <property type="entry name" value="Rossmann-like_a/b/a_fold"/>
</dbReference>
<reference evidence="1" key="1">
    <citation type="journal article" date="2020" name="ISME J.">
        <title>Gammaproteobacteria mediating utilization of methyl-, sulfur- and petroleum organic compounds in deep ocean hydrothermal plumes.</title>
        <authorList>
            <person name="Zhou Z."/>
            <person name="Liu Y."/>
            <person name="Pan J."/>
            <person name="Cron B.R."/>
            <person name="Toner B.M."/>
            <person name="Anantharaman K."/>
            <person name="Breier J.A."/>
            <person name="Dick G.J."/>
            <person name="Li M."/>
        </authorList>
    </citation>
    <scope>NUCLEOTIDE SEQUENCE</scope>
    <source>
        <strain evidence="1">SZUA-1501</strain>
    </source>
</reference>
<dbReference type="Gene3D" id="3.40.50.620">
    <property type="entry name" value="HUPs"/>
    <property type="match status" value="1"/>
</dbReference>
<organism evidence="1 2">
    <name type="scientific">Aquifex aeolicus</name>
    <dbReference type="NCBI Taxonomy" id="63363"/>
    <lineage>
        <taxon>Bacteria</taxon>
        <taxon>Pseudomonadati</taxon>
        <taxon>Aquificota</taxon>
        <taxon>Aquificia</taxon>
        <taxon>Aquificales</taxon>
        <taxon>Aquificaceae</taxon>
        <taxon>Aquifex</taxon>
    </lineage>
</organism>
<dbReference type="Proteomes" id="UP000606463">
    <property type="component" value="Unassembled WGS sequence"/>
</dbReference>
<proteinExistence type="predicted"/>
<evidence type="ECO:0000313" key="1">
    <source>
        <dbReference type="EMBL" id="HIP98363.1"/>
    </source>
</evidence>
<accession>A0A9D1CGB6</accession>
<sequence>MGQNLLILFKERIFRETLDVGMDLAAKTGMKVKIFAPKLEEEVKKHLSGKAELFSYEGDPKEIIERENPFLVVLPRPKIAPIVHAFKKPWSEKIAEGDDKHNYLLVQEGAKEIKKVLFYVDRDLSSENYIRTVYGLLTQWGVDFKFTTVFDERYFELLIKKEHPEEEAKELLRRMFEDYVKAVRERLKKILGLEKIEILSLKGEVRKTLPYFAKTHGYDLLVLSHAYEDKNELIENSETSVAIFKN</sequence>
<gene>
    <name evidence="1" type="ORF">EYH37_03220</name>
</gene>
<name>A0A9D1CGB6_AQUAO</name>
<dbReference type="EMBL" id="DQVE01000034">
    <property type="protein sequence ID" value="HIP98363.1"/>
    <property type="molecule type" value="Genomic_DNA"/>
</dbReference>
<protein>
    <submittedName>
        <fullName evidence="1">Universal stress protein</fullName>
    </submittedName>
</protein>
<evidence type="ECO:0000313" key="2">
    <source>
        <dbReference type="Proteomes" id="UP000606463"/>
    </source>
</evidence>
<dbReference type="AlphaFoldDB" id="A0A9D1CGB6"/>
<comment type="caution">
    <text evidence="1">The sequence shown here is derived from an EMBL/GenBank/DDBJ whole genome shotgun (WGS) entry which is preliminary data.</text>
</comment>